<evidence type="ECO:0000256" key="5">
    <source>
        <dbReference type="ARBA" id="ARBA00022750"/>
    </source>
</evidence>
<dbReference type="Proteomes" id="UP000193986">
    <property type="component" value="Unassembled WGS sequence"/>
</dbReference>
<evidence type="ECO:0000259" key="13">
    <source>
        <dbReference type="PROSITE" id="PS51767"/>
    </source>
</evidence>
<dbReference type="GO" id="GO:0004190">
    <property type="term" value="F:aspartic-type endopeptidase activity"/>
    <property type="evidence" value="ECO:0007669"/>
    <property type="project" value="UniProtKB-KW"/>
</dbReference>
<comment type="similarity">
    <text evidence="2 12">Belongs to the peptidase A1 family.</text>
</comment>
<dbReference type="AlphaFoldDB" id="A0A1Y2B2I1"/>
<dbReference type="PRINTS" id="PR00792">
    <property type="entry name" value="PEPSIN"/>
</dbReference>
<dbReference type="InterPro" id="IPR021109">
    <property type="entry name" value="Peptidase_aspartic_dom_sf"/>
</dbReference>
<dbReference type="GO" id="GO:0005886">
    <property type="term" value="C:plasma membrane"/>
    <property type="evidence" value="ECO:0007669"/>
    <property type="project" value="UniProtKB-SubCell"/>
</dbReference>
<dbReference type="EMBL" id="MCFC01000028">
    <property type="protein sequence ID" value="ORY29022.1"/>
    <property type="molecule type" value="Genomic_DNA"/>
</dbReference>
<dbReference type="Gene3D" id="2.40.70.10">
    <property type="entry name" value="Acid Proteases"/>
    <property type="match status" value="2"/>
</dbReference>
<protein>
    <submittedName>
        <fullName evidence="14">Aspartic peptidase domain-containing protein</fullName>
    </submittedName>
</protein>
<dbReference type="OrthoDB" id="2747330at2759"/>
<evidence type="ECO:0000256" key="7">
    <source>
        <dbReference type="ARBA" id="ARBA00023136"/>
    </source>
</evidence>
<evidence type="ECO:0000313" key="15">
    <source>
        <dbReference type="Proteomes" id="UP000193986"/>
    </source>
</evidence>
<keyword evidence="15" id="KW-1185">Reference proteome</keyword>
<feature type="active site" evidence="10">
    <location>
        <position position="215"/>
    </location>
</feature>
<feature type="disulfide bond" evidence="11">
    <location>
        <begin position="42"/>
        <end position="47"/>
    </location>
</feature>
<dbReference type="SUPFAM" id="SSF50630">
    <property type="entry name" value="Acid proteases"/>
    <property type="match status" value="1"/>
</dbReference>
<dbReference type="InterPro" id="IPR033121">
    <property type="entry name" value="PEPTIDASE_A1"/>
</dbReference>
<keyword evidence="4 12" id="KW-0645">Protease</keyword>
<dbReference type="InterPro" id="IPR034164">
    <property type="entry name" value="Pepsin-like_dom"/>
</dbReference>
<organism evidence="14 15">
    <name type="scientific">Naematelia encephala</name>
    <dbReference type="NCBI Taxonomy" id="71784"/>
    <lineage>
        <taxon>Eukaryota</taxon>
        <taxon>Fungi</taxon>
        <taxon>Dikarya</taxon>
        <taxon>Basidiomycota</taxon>
        <taxon>Agaricomycotina</taxon>
        <taxon>Tremellomycetes</taxon>
        <taxon>Tremellales</taxon>
        <taxon>Naemateliaceae</taxon>
        <taxon>Naematelia</taxon>
    </lineage>
</organism>
<keyword evidence="5 12" id="KW-0064">Aspartyl protease</keyword>
<proteinExistence type="inferred from homology"/>
<evidence type="ECO:0000256" key="6">
    <source>
        <dbReference type="ARBA" id="ARBA00022801"/>
    </source>
</evidence>
<dbReference type="FunFam" id="2.40.70.10:FF:000060">
    <property type="entry name" value="Aspartic-type endopeptidase ctsD"/>
    <property type="match status" value="1"/>
</dbReference>
<keyword evidence="9" id="KW-0449">Lipoprotein</keyword>
<name>A0A1Y2B2I1_9TREE</name>
<comment type="caution">
    <text evidence="14">The sequence shown here is derived from an EMBL/GenBank/DDBJ whole genome shotgun (WGS) entry which is preliminary data.</text>
</comment>
<dbReference type="InterPro" id="IPR001461">
    <property type="entry name" value="Aspartic_peptidase_A1"/>
</dbReference>
<dbReference type="InParanoid" id="A0A1Y2B2I1"/>
<evidence type="ECO:0000313" key="14">
    <source>
        <dbReference type="EMBL" id="ORY29022.1"/>
    </source>
</evidence>
<evidence type="ECO:0000256" key="11">
    <source>
        <dbReference type="PIRSR" id="PIRSR601461-2"/>
    </source>
</evidence>
<evidence type="ECO:0000256" key="10">
    <source>
        <dbReference type="PIRSR" id="PIRSR601461-1"/>
    </source>
</evidence>
<evidence type="ECO:0000256" key="3">
    <source>
        <dbReference type="ARBA" id="ARBA00022475"/>
    </source>
</evidence>
<evidence type="ECO:0000256" key="4">
    <source>
        <dbReference type="ARBA" id="ARBA00022670"/>
    </source>
</evidence>
<keyword evidence="3" id="KW-1003">Cell membrane</keyword>
<dbReference type="PANTHER" id="PTHR47966">
    <property type="entry name" value="BETA-SITE APP-CLEAVING ENZYME, ISOFORM A-RELATED"/>
    <property type="match status" value="1"/>
</dbReference>
<gene>
    <name evidence="14" type="ORF">BCR39DRAFT_185192</name>
</gene>
<keyword evidence="7" id="KW-0472">Membrane</keyword>
<feature type="domain" description="Peptidase A1" evidence="13">
    <location>
        <begin position="11"/>
        <end position="324"/>
    </location>
</feature>
<evidence type="ECO:0000256" key="9">
    <source>
        <dbReference type="ARBA" id="ARBA00023288"/>
    </source>
</evidence>
<reference evidence="14 15" key="1">
    <citation type="submission" date="2016-07" db="EMBL/GenBank/DDBJ databases">
        <title>Pervasive Adenine N6-methylation of Active Genes in Fungi.</title>
        <authorList>
            <consortium name="DOE Joint Genome Institute"/>
            <person name="Mondo S.J."/>
            <person name="Dannebaum R.O."/>
            <person name="Kuo R.C."/>
            <person name="Labutti K."/>
            <person name="Haridas S."/>
            <person name="Kuo A."/>
            <person name="Salamov A."/>
            <person name="Ahrendt S.R."/>
            <person name="Lipzen A."/>
            <person name="Sullivan W."/>
            <person name="Andreopoulos W.B."/>
            <person name="Clum A."/>
            <person name="Lindquist E."/>
            <person name="Daum C."/>
            <person name="Ramamoorthy G.K."/>
            <person name="Gryganskyi A."/>
            <person name="Culley D."/>
            <person name="Magnuson J.K."/>
            <person name="James T.Y."/>
            <person name="O'Malley M.A."/>
            <person name="Stajich J.E."/>
            <person name="Spatafora J.W."/>
            <person name="Visel A."/>
            <person name="Grigoriev I.V."/>
        </authorList>
    </citation>
    <scope>NUCLEOTIDE SEQUENCE [LARGE SCALE GENOMIC DNA]</scope>
    <source>
        <strain evidence="14 15">68-887.2</strain>
    </source>
</reference>
<dbReference type="Pfam" id="PF00026">
    <property type="entry name" value="Asp"/>
    <property type="match status" value="1"/>
</dbReference>
<keyword evidence="8" id="KW-0325">Glycoprotein</keyword>
<dbReference type="PROSITE" id="PS00141">
    <property type="entry name" value="ASP_PROTEASE"/>
    <property type="match status" value="1"/>
</dbReference>
<keyword evidence="11" id="KW-1015">Disulfide bond</keyword>
<dbReference type="PROSITE" id="PS51767">
    <property type="entry name" value="PEPTIDASE_A1"/>
    <property type="match status" value="1"/>
</dbReference>
<dbReference type="PANTHER" id="PTHR47966:SF75">
    <property type="entry name" value="ENDOPEPTIDASE (CTSD), PUTATIVE (AFU_ORTHOLOGUE AFUA_4G07040)-RELATED"/>
    <property type="match status" value="1"/>
</dbReference>
<evidence type="ECO:0000256" key="1">
    <source>
        <dbReference type="ARBA" id="ARBA00004236"/>
    </source>
</evidence>
<dbReference type="GO" id="GO:0006508">
    <property type="term" value="P:proteolysis"/>
    <property type="evidence" value="ECO:0007669"/>
    <property type="project" value="UniProtKB-KW"/>
</dbReference>
<comment type="subcellular location">
    <subcellularLocation>
        <location evidence="1">Cell membrane</location>
    </subcellularLocation>
</comment>
<evidence type="ECO:0000256" key="12">
    <source>
        <dbReference type="RuleBase" id="RU000454"/>
    </source>
</evidence>
<evidence type="ECO:0000256" key="8">
    <source>
        <dbReference type="ARBA" id="ARBA00023180"/>
    </source>
</evidence>
<dbReference type="STRING" id="71784.A0A1Y2B2I1"/>
<dbReference type="FunFam" id="2.40.70.10:FF:000008">
    <property type="entry name" value="Cathepsin D"/>
    <property type="match status" value="1"/>
</dbReference>
<sequence length="370" mass="38780">MKRQLRSQAGYLATIQLGTPPADFLMLMDSGSGDTWVPSSDCGLAQCGPHQALGADVSSTFKATQTPFSVTYGSGSVTGALCSDTMSIAGMTLPNHVFGVTTEESQQFAAAQVPFDGLMGLSFSSLSQQNTSTPIESLAAAGLVIQAVMGFALGRVADGENDGEIIFGQPDTSKFDPAMTQVLPVSSESGFWQVAMADVTVNGQSTAQTRQAILDTGTSLMIAPSADAIAFHAQIQGAQASANGMFTIPCTSEAAITMTFGDTAFQIDARDLIFQPVSNDLQGDCISSLSSGTVVDDVTWLLGDTFLKNVYFTTNVEQRTVELSARTDVPGSSGNSTAVRANVEMSDANKARNSMYYVASALASLFLVWH</sequence>
<dbReference type="InterPro" id="IPR001969">
    <property type="entry name" value="Aspartic_peptidase_AS"/>
</dbReference>
<dbReference type="FunCoup" id="A0A1Y2B2I1">
    <property type="interactions" value="34"/>
</dbReference>
<evidence type="ECO:0000256" key="2">
    <source>
        <dbReference type="ARBA" id="ARBA00007447"/>
    </source>
</evidence>
<accession>A0A1Y2B2I1</accession>
<feature type="active site" evidence="10">
    <location>
        <position position="29"/>
    </location>
</feature>
<keyword evidence="6 12" id="KW-0378">Hydrolase</keyword>
<dbReference type="CDD" id="cd05471">
    <property type="entry name" value="pepsin_like"/>
    <property type="match status" value="1"/>
</dbReference>